<evidence type="ECO:0000313" key="1">
    <source>
        <dbReference type="EMBL" id="GGG62069.1"/>
    </source>
</evidence>
<gene>
    <name evidence="1" type="ORF">GCM10011415_05370</name>
</gene>
<reference evidence="1" key="1">
    <citation type="journal article" date="2014" name="Int. J. Syst. Evol. Microbiol.">
        <title>Complete genome sequence of Corynebacterium casei LMG S-19264T (=DSM 44701T), isolated from a smear-ripened cheese.</title>
        <authorList>
            <consortium name="US DOE Joint Genome Institute (JGI-PGF)"/>
            <person name="Walter F."/>
            <person name="Albersmeier A."/>
            <person name="Kalinowski J."/>
            <person name="Ruckert C."/>
        </authorList>
    </citation>
    <scope>NUCLEOTIDE SEQUENCE</scope>
    <source>
        <strain evidence="1">CGMCC 1.15762</strain>
    </source>
</reference>
<dbReference type="AlphaFoldDB" id="A0A8J2ZGX5"/>
<dbReference type="RefSeq" id="WP_308421482.1">
    <property type="nucleotide sequence ID" value="NZ_BMJV01000001.1"/>
</dbReference>
<organism evidence="1 2">
    <name type="scientific">Salipiger pallidus</name>
    <dbReference type="NCBI Taxonomy" id="1775170"/>
    <lineage>
        <taxon>Bacteria</taxon>
        <taxon>Pseudomonadati</taxon>
        <taxon>Pseudomonadota</taxon>
        <taxon>Alphaproteobacteria</taxon>
        <taxon>Rhodobacterales</taxon>
        <taxon>Roseobacteraceae</taxon>
        <taxon>Salipiger</taxon>
    </lineage>
</organism>
<sequence>MHGSICRKLRSNGPKEGLKLADHCFDEHFGFRDVPCDPGFEGFSGRILHVRYVHDADECDGRDMLILGTIYSGDGIGSQ</sequence>
<protein>
    <submittedName>
        <fullName evidence="1">Uncharacterized protein</fullName>
    </submittedName>
</protein>
<evidence type="ECO:0000313" key="2">
    <source>
        <dbReference type="Proteomes" id="UP000617145"/>
    </source>
</evidence>
<dbReference type="EMBL" id="BMJV01000001">
    <property type="protein sequence ID" value="GGG62069.1"/>
    <property type="molecule type" value="Genomic_DNA"/>
</dbReference>
<accession>A0A8J2ZGX5</accession>
<comment type="caution">
    <text evidence="1">The sequence shown here is derived from an EMBL/GenBank/DDBJ whole genome shotgun (WGS) entry which is preliminary data.</text>
</comment>
<dbReference type="Proteomes" id="UP000617145">
    <property type="component" value="Unassembled WGS sequence"/>
</dbReference>
<proteinExistence type="predicted"/>
<name>A0A8J2ZGX5_9RHOB</name>
<reference evidence="1" key="2">
    <citation type="submission" date="2020-09" db="EMBL/GenBank/DDBJ databases">
        <authorList>
            <person name="Sun Q."/>
            <person name="Zhou Y."/>
        </authorList>
    </citation>
    <scope>NUCLEOTIDE SEQUENCE</scope>
    <source>
        <strain evidence="1">CGMCC 1.15762</strain>
    </source>
</reference>
<keyword evidence="2" id="KW-1185">Reference proteome</keyword>